<keyword evidence="7" id="KW-0067">ATP-binding</keyword>
<evidence type="ECO:0000256" key="8">
    <source>
        <dbReference type="ARBA" id="ARBA00023004"/>
    </source>
</evidence>
<dbReference type="Proteomes" id="UP000002157">
    <property type="component" value="Chromosome"/>
</dbReference>
<proteinExistence type="inferred from homology"/>
<evidence type="ECO:0000256" key="7">
    <source>
        <dbReference type="ARBA" id="ARBA00022840"/>
    </source>
</evidence>
<dbReference type="Pfam" id="PF00005">
    <property type="entry name" value="ABC_tran"/>
    <property type="match status" value="1"/>
</dbReference>
<evidence type="ECO:0000313" key="12">
    <source>
        <dbReference type="EMBL" id="ABY97706.1"/>
    </source>
</evidence>
<dbReference type="eggNOG" id="COG1120">
    <property type="taxonomic scope" value="Bacteria"/>
</dbReference>
<dbReference type="PANTHER" id="PTHR42771:SF12">
    <property type="entry name" value="FE(3+) DICITRATE TRANSPORT ATP-BINDING PROTEIN FECE-RELATED"/>
    <property type="match status" value="1"/>
</dbReference>
<dbReference type="CDD" id="cd03214">
    <property type="entry name" value="ABC_Iron-Siderophores_B12_Hemin"/>
    <property type="match status" value="1"/>
</dbReference>
<keyword evidence="10" id="KW-0472">Membrane</keyword>
<dbReference type="SMART" id="SM00382">
    <property type="entry name" value="AAA"/>
    <property type="match status" value="1"/>
</dbReference>
<keyword evidence="3" id="KW-0813">Transport</keyword>
<reference evidence="12 13" key="1">
    <citation type="submission" date="2008-01" db="EMBL/GenBank/DDBJ databases">
        <title>Complete sequence of Pseudomonas putida GB-1.</title>
        <authorList>
            <consortium name="US DOE Joint Genome Institute"/>
            <person name="Copeland A."/>
            <person name="Lucas S."/>
            <person name="Lapidus A."/>
            <person name="Barry K."/>
            <person name="Glavina del Rio T."/>
            <person name="Dalin E."/>
            <person name="Tice H."/>
            <person name="Pitluck S."/>
            <person name="Bruce D."/>
            <person name="Goodwin L."/>
            <person name="Chertkov O."/>
            <person name="Brettin T."/>
            <person name="Detter J.C."/>
            <person name="Han C."/>
            <person name="Kuske C.R."/>
            <person name="Schmutz J."/>
            <person name="Larimer F."/>
            <person name="Land M."/>
            <person name="Hauser L."/>
            <person name="Kyrpides N."/>
            <person name="Kim E."/>
            <person name="McCarthy J.K."/>
            <person name="Richardson P."/>
        </authorList>
    </citation>
    <scope>NUCLEOTIDE SEQUENCE [LARGE SCALE GENOMIC DNA]</scope>
    <source>
        <strain evidence="12 13">GB-1</strain>
    </source>
</reference>
<dbReference type="PANTHER" id="PTHR42771">
    <property type="entry name" value="IRON(3+)-HYDROXAMATE IMPORT ATP-BINDING PROTEIN FHUC"/>
    <property type="match status" value="1"/>
</dbReference>
<dbReference type="AlphaFoldDB" id="B0KID0"/>
<feature type="domain" description="ABC transporter" evidence="11">
    <location>
        <begin position="5"/>
        <end position="240"/>
    </location>
</feature>
<gene>
    <name evidence="12" type="ordered locus">PputGB1_1803</name>
</gene>
<keyword evidence="6" id="KW-0547">Nucleotide-binding</keyword>
<evidence type="ECO:0000313" key="13">
    <source>
        <dbReference type="Proteomes" id="UP000002157"/>
    </source>
</evidence>
<dbReference type="InterPro" id="IPR051535">
    <property type="entry name" value="Siderophore_ABC-ATPase"/>
</dbReference>
<keyword evidence="8" id="KW-0408">Iron</keyword>
<dbReference type="HOGENOM" id="CLU_000604_1_11_6"/>
<evidence type="ECO:0000256" key="2">
    <source>
        <dbReference type="ARBA" id="ARBA00005417"/>
    </source>
</evidence>
<dbReference type="GO" id="GO:0016887">
    <property type="term" value="F:ATP hydrolysis activity"/>
    <property type="evidence" value="ECO:0007669"/>
    <property type="project" value="InterPro"/>
</dbReference>
<accession>B0KID0</accession>
<evidence type="ECO:0000256" key="5">
    <source>
        <dbReference type="ARBA" id="ARBA00022496"/>
    </source>
</evidence>
<protein>
    <submittedName>
        <fullName evidence="12">ABC transporter related</fullName>
    </submittedName>
</protein>
<evidence type="ECO:0000259" key="11">
    <source>
        <dbReference type="PROSITE" id="PS50893"/>
    </source>
</evidence>
<dbReference type="SUPFAM" id="SSF52540">
    <property type="entry name" value="P-loop containing nucleoside triphosphate hydrolases"/>
    <property type="match status" value="1"/>
</dbReference>
<sequence>MSPRLQARALTLRRDQRTLSHDLSLDIQDGAFTVIIGPNACGKSTLLAALSRLLVPSCGQVLLDGQDIQQRPAKDVARRLALLPQSASAPDGIRVAELVARGRYPHQRLWQQWSPEDEQAVQRAMHATGIEALAERPVQALSGGQRQRVWIAMVLAQDTPLLLLDEPTTYLDIAHQYELLELLRDLNRQGRTIVAVLHDLNQACRYASHLVAMREGAIVAQGAPAQIFTEALVQQVFGLSGLVIDDPVSGTPMLVPRGRREPQPDEQ</sequence>
<dbReference type="PROSITE" id="PS00211">
    <property type="entry name" value="ABC_TRANSPORTER_1"/>
    <property type="match status" value="1"/>
</dbReference>
<evidence type="ECO:0000256" key="3">
    <source>
        <dbReference type="ARBA" id="ARBA00022448"/>
    </source>
</evidence>
<keyword evidence="5" id="KW-0410">Iron transport</keyword>
<dbReference type="InterPro" id="IPR017871">
    <property type="entry name" value="ABC_transporter-like_CS"/>
</dbReference>
<dbReference type="KEGG" id="ppg:PputGB1_1803"/>
<dbReference type="GO" id="GO:0005886">
    <property type="term" value="C:plasma membrane"/>
    <property type="evidence" value="ECO:0007669"/>
    <property type="project" value="UniProtKB-SubCell"/>
</dbReference>
<evidence type="ECO:0000256" key="9">
    <source>
        <dbReference type="ARBA" id="ARBA00023065"/>
    </source>
</evidence>
<keyword evidence="9" id="KW-0406">Ion transport</keyword>
<dbReference type="InterPro" id="IPR003593">
    <property type="entry name" value="AAA+_ATPase"/>
</dbReference>
<name>B0KID0_PSEPG</name>
<dbReference type="PROSITE" id="PS50893">
    <property type="entry name" value="ABC_TRANSPORTER_2"/>
    <property type="match status" value="1"/>
</dbReference>
<dbReference type="InterPro" id="IPR003439">
    <property type="entry name" value="ABC_transporter-like_ATP-bd"/>
</dbReference>
<comment type="subcellular location">
    <subcellularLocation>
        <location evidence="1">Cell membrane</location>
        <topology evidence="1">Peripheral membrane protein</topology>
    </subcellularLocation>
</comment>
<evidence type="ECO:0000256" key="4">
    <source>
        <dbReference type="ARBA" id="ARBA00022475"/>
    </source>
</evidence>
<dbReference type="EMBL" id="CP000926">
    <property type="protein sequence ID" value="ABY97706.1"/>
    <property type="molecule type" value="Genomic_DNA"/>
</dbReference>
<dbReference type="GO" id="GO:0005524">
    <property type="term" value="F:ATP binding"/>
    <property type="evidence" value="ECO:0007669"/>
    <property type="project" value="UniProtKB-KW"/>
</dbReference>
<dbReference type="Gene3D" id="3.40.50.300">
    <property type="entry name" value="P-loop containing nucleotide triphosphate hydrolases"/>
    <property type="match status" value="1"/>
</dbReference>
<dbReference type="RefSeq" id="WP_012271465.1">
    <property type="nucleotide sequence ID" value="NC_010322.1"/>
</dbReference>
<evidence type="ECO:0000256" key="1">
    <source>
        <dbReference type="ARBA" id="ARBA00004202"/>
    </source>
</evidence>
<comment type="similarity">
    <text evidence="2">Belongs to the ABC transporter superfamily.</text>
</comment>
<keyword evidence="4" id="KW-1003">Cell membrane</keyword>
<evidence type="ECO:0000256" key="6">
    <source>
        <dbReference type="ARBA" id="ARBA00022741"/>
    </source>
</evidence>
<dbReference type="FunFam" id="3.40.50.300:FF:000134">
    <property type="entry name" value="Iron-enterobactin ABC transporter ATP-binding protein"/>
    <property type="match status" value="1"/>
</dbReference>
<organism evidence="12 13">
    <name type="scientific">Pseudomonas putida (strain GB-1)</name>
    <dbReference type="NCBI Taxonomy" id="76869"/>
    <lineage>
        <taxon>Bacteria</taxon>
        <taxon>Pseudomonadati</taxon>
        <taxon>Pseudomonadota</taxon>
        <taxon>Gammaproteobacteria</taxon>
        <taxon>Pseudomonadales</taxon>
        <taxon>Pseudomonadaceae</taxon>
        <taxon>Pseudomonas</taxon>
    </lineage>
</organism>
<evidence type="ECO:0000256" key="10">
    <source>
        <dbReference type="ARBA" id="ARBA00023136"/>
    </source>
</evidence>
<dbReference type="GO" id="GO:0006826">
    <property type="term" value="P:iron ion transport"/>
    <property type="evidence" value="ECO:0007669"/>
    <property type="project" value="UniProtKB-KW"/>
</dbReference>
<dbReference type="InterPro" id="IPR027417">
    <property type="entry name" value="P-loop_NTPase"/>
</dbReference>